<dbReference type="Gene3D" id="3.20.20.140">
    <property type="entry name" value="Metal-dependent hydrolases"/>
    <property type="match status" value="1"/>
</dbReference>
<keyword evidence="4 8" id="KW-0028">Amino-acid biosynthesis</keyword>
<reference evidence="10 11" key="1">
    <citation type="submission" date="2019-11" db="EMBL/GenBank/DDBJ databases">
        <title>Bacillus idriensis genome.</title>
        <authorList>
            <person name="Konopka E.N."/>
            <person name="Newman J.D."/>
        </authorList>
    </citation>
    <scope>NUCLEOTIDE SEQUENCE [LARGE SCALE GENOMIC DNA]</scope>
    <source>
        <strain evidence="10 11">DSM 19097</strain>
    </source>
</reference>
<dbReference type="PANTHER" id="PTHR21039">
    <property type="entry name" value="HISTIDINOL PHOSPHATASE-RELATED"/>
    <property type="match status" value="1"/>
</dbReference>
<dbReference type="EC" id="3.1.3.15" evidence="3 8"/>
<evidence type="ECO:0000256" key="4">
    <source>
        <dbReference type="ARBA" id="ARBA00022605"/>
    </source>
</evidence>
<keyword evidence="6 8" id="KW-0368">Histidine biosynthesis</keyword>
<comment type="similarity">
    <text evidence="2 8">Belongs to the PHP hydrolase family. HisK subfamily.</text>
</comment>
<dbReference type="RefSeq" id="WP_154317978.1">
    <property type="nucleotide sequence ID" value="NZ_CAJGAA010000001.1"/>
</dbReference>
<keyword evidence="5 8" id="KW-0378">Hydrolase</keyword>
<evidence type="ECO:0000256" key="2">
    <source>
        <dbReference type="ARBA" id="ARBA00009152"/>
    </source>
</evidence>
<dbReference type="GO" id="GO:0000105">
    <property type="term" value="P:L-histidine biosynthetic process"/>
    <property type="evidence" value="ECO:0007669"/>
    <property type="project" value="UniProtKB-UniRule"/>
</dbReference>
<feature type="domain" description="PHP" evidence="9">
    <location>
        <begin position="65"/>
        <end position="258"/>
    </location>
</feature>
<proteinExistence type="inferred from homology"/>
<protein>
    <recommendedName>
        <fullName evidence="3 8">Histidinol-phosphatase</fullName>
        <shortName evidence="8">HolPase</shortName>
        <ecNumber evidence="3 8">3.1.3.15</ecNumber>
    </recommendedName>
</protein>
<dbReference type="InterPro" id="IPR010140">
    <property type="entry name" value="Histidinol_P_phosphatase_HisJ"/>
</dbReference>
<accession>A0A6I2M7V0</accession>
<evidence type="ECO:0000256" key="3">
    <source>
        <dbReference type="ARBA" id="ARBA00013085"/>
    </source>
</evidence>
<evidence type="ECO:0000256" key="1">
    <source>
        <dbReference type="ARBA" id="ARBA00004970"/>
    </source>
</evidence>
<keyword evidence="11" id="KW-1185">Reference proteome</keyword>
<dbReference type="UniPathway" id="UPA00031">
    <property type="reaction ID" value="UER00013"/>
</dbReference>
<dbReference type="NCBIfam" id="NF005596">
    <property type="entry name" value="PRK07328.1"/>
    <property type="match status" value="1"/>
</dbReference>
<gene>
    <name evidence="10" type="ORF">GJU41_03095</name>
</gene>
<comment type="catalytic activity">
    <reaction evidence="7 8">
        <text>L-histidinol phosphate + H2O = L-histidinol + phosphate</text>
        <dbReference type="Rhea" id="RHEA:14465"/>
        <dbReference type="ChEBI" id="CHEBI:15377"/>
        <dbReference type="ChEBI" id="CHEBI:43474"/>
        <dbReference type="ChEBI" id="CHEBI:57699"/>
        <dbReference type="ChEBI" id="CHEBI:57980"/>
        <dbReference type="EC" id="3.1.3.15"/>
    </reaction>
</comment>
<dbReference type="Proteomes" id="UP000441585">
    <property type="component" value="Unassembled WGS sequence"/>
</dbReference>
<evidence type="ECO:0000256" key="5">
    <source>
        <dbReference type="ARBA" id="ARBA00022801"/>
    </source>
</evidence>
<dbReference type="NCBIfam" id="TIGR01856">
    <property type="entry name" value="hisJ_fam"/>
    <property type="match status" value="1"/>
</dbReference>
<evidence type="ECO:0000313" key="10">
    <source>
        <dbReference type="EMBL" id="MRX52946.1"/>
    </source>
</evidence>
<dbReference type="Pfam" id="PF02811">
    <property type="entry name" value="PHP"/>
    <property type="match status" value="1"/>
</dbReference>
<dbReference type="AlphaFoldDB" id="A0A6I2M7V0"/>
<dbReference type="NCBIfam" id="NF005235">
    <property type="entry name" value="PRK06740.1"/>
    <property type="match status" value="1"/>
</dbReference>
<name>A0A6I2M7V0_9BACI</name>
<comment type="caution">
    <text evidence="10">The sequence shown here is derived from an EMBL/GenBank/DDBJ whole genome shotgun (WGS) entry which is preliminary data.</text>
</comment>
<evidence type="ECO:0000256" key="7">
    <source>
        <dbReference type="ARBA" id="ARBA00049158"/>
    </source>
</evidence>
<sequence>MRVDYHVHLEEGPYTSNWLKKTYQNLLMGQHSPEEKTSKQWAAQSVQKLSERLTKGAYDPIWLDLYLENAKRKGIKEVGIVDHLYRFTDCRIYFEKNMMLDESPIGRVQKRWLDLVMTESLDHFAESITRNKEKWAKQGVQLKIGIEADYFEDEEEDLSELLSKHDWDFINGSVHFVNGWGFDNPKTTDEFEKYDVNFLYETFFRIVEKAIRSGLFDYISHLDNIKVFGYRPNDDLLLTLYKRIVKALRDMDAATEVNAGLYYRFPVKEMCPNEPFLDLLIENKIPLLLSSDAHFPEDIGAFLDENIEMLINKGVKEIVTFEKRERMMKPLSIEGSSLNILR</sequence>
<dbReference type="InterPro" id="IPR016195">
    <property type="entry name" value="Pol/histidinol_Pase-like"/>
</dbReference>
<evidence type="ECO:0000313" key="11">
    <source>
        <dbReference type="Proteomes" id="UP000441585"/>
    </source>
</evidence>
<dbReference type="PANTHER" id="PTHR21039:SF0">
    <property type="entry name" value="HISTIDINOL-PHOSPHATASE"/>
    <property type="match status" value="1"/>
</dbReference>
<evidence type="ECO:0000259" key="9">
    <source>
        <dbReference type="Pfam" id="PF02811"/>
    </source>
</evidence>
<organism evidence="10 11">
    <name type="scientific">Metabacillus idriensis</name>
    <dbReference type="NCBI Taxonomy" id="324768"/>
    <lineage>
        <taxon>Bacteria</taxon>
        <taxon>Bacillati</taxon>
        <taxon>Bacillota</taxon>
        <taxon>Bacilli</taxon>
        <taxon>Bacillales</taxon>
        <taxon>Bacillaceae</taxon>
        <taxon>Metabacillus</taxon>
    </lineage>
</organism>
<dbReference type="InterPro" id="IPR004013">
    <property type="entry name" value="PHP_dom"/>
</dbReference>
<evidence type="ECO:0000256" key="6">
    <source>
        <dbReference type="ARBA" id="ARBA00023102"/>
    </source>
</evidence>
<dbReference type="EMBL" id="WKKF01000001">
    <property type="protein sequence ID" value="MRX52946.1"/>
    <property type="molecule type" value="Genomic_DNA"/>
</dbReference>
<evidence type="ECO:0000256" key="8">
    <source>
        <dbReference type="RuleBase" id="RU366003"/>
    </source>
</evidence>
<dbReference type="CDD" id="cd12110">
    <property type="entry name" value="PHP_HisPPase_Hisj_like"/>
    <property type="match status" value="1"/>
</dbReference>
<dbReference type="GO" id="GO:0004401">
    <property type="term" value="F:histidinol-phosphatase activity"/>
    <property type="evidence" value="ECO:0007669"/>
    <property type="project" value="UniProtKB-UniRule"/>
</dbReference>
<dbReference type="GO" id="GO:0005737">
    <property type="term" value="C:cytoplasm"/>
    <property type="evidence" value="ECO:0007669"/>
    <property type="project" value="TreeGrafter"/>
</dbReference>
<comment type="pathway">
    <text evidence="1 8">Amino-acid biosynthesis; L-histidine biosynthesis; L-histidine from 5-phospho-alpha-D-ribose 1-diphosphate: step 8/9.</text>
</comment>
<dbReference type="SUPFAM" id="SSF89550">
    <property type="entry name" value="PHP domain-like"/>
    <property type="match status" value="1"/>
</dbReference>